<evidence type="ECO:0000259" key="3">
    <source>
        <dbReference type="Pfam" id="PF01464"/>
    </source>
</evidence>
<sequence length="302" mass="32626">MTSWRSLRKQGPLIRAPARASDLAPEAGLLTPERYDKPMLWDRARFILGAMWRHLAVVLLLSAPIGAHAGDGDIDGPHTTSTIAKANTELGAGETASSRAMIRKIIERETKSTNLPADIAEAVVFVESGYNPAIIGSAGEIGLMQVRPETAAMLGFRGSNAELAEPDINIHYGVLYLSRAWQLEGGDLCRALMKYRAGHGEEEMTARSQVYCNRARNRLVAMNASSAGTEAAAAPDPPPPVAAPAPAKPASRPKIAVQPKAVYARYRQGTATASRAYWAAHEARISQIKARIEARWKRVASR</sequence>
<dbReference type="InterPro" id="IPR008258">
    <property type="entry name" value="Transglycosylase_SLT_dom_1"/>
</dbReference>
<evidence type="ECO:0000313" key="4">
    <source>
        <dbReference type="EMBL" id="SPP97567.1"/>
    </source>
</evidence>
<dbReference type="KEGG" id="bvz:BRAD3257_6675"/>
<evidence type="ECO:0000256" key="2">
    <source>
        <dbReference type="SAM" id="MobiDB-lite"/>
    </source>
</evidence>
<dbReference type="AlphaFoldDB" id="A0A2U3Q833"/>
<protein>
    <submittedName>
        <fullName evidence="4">Lytic transglycosylase (Modular protein)</fullName>
    </submittedName>
</protein>
<dbReference type="Gene3D" id="1.10.530.10">
    <property type="match status" value="1"/>
</dbReference>
<accession>A0A2U3Q833</accession>
<reference evidence="4 5" key="1">
    <citation type="submission" date="2018-03" db="EMBL/GenBank/DDBJ databases">
        <authorList>
            <person name="Gully D."/>
        </authorList>
    </citation>
    <scope>NUCLEOTIDE SEQUENCE [LARGE SCALE GENOMIC DNA]</scope>
    <source>
        <strain evidence="4">ORS3257</strain>
    </source>
</reference>
<proteinExistence type="inferred from homology"/>
<dbReference type="InterPro" id="IPR023346">
    <property type="entry name" value="Lysozyme-like_dom_sf"/>
</dbReference>
<feature type="compositionally biased region" description="Pro residues" evidence="2">
    <location>
        <begin position="235"/>
        <end position="247"/>
    </location>
</feature>
<evidence type="ECO:0000313" key="5">
    <source>
        <dbReference type="Proteomes" id="UP000246085"/>
    </source>
</evidence>
<gene>
    <name evidence="4" type="ORF">BRAD3257_6675</name>
</gene>
<feature type="domain" description="Transglycosylase SLT" evidence="3">
    <location>
        <begin position="106"/>
        <end position="203"/>
    </location>
</feature>
<name>A0A2U3Q833_9BRAD</name>
<comment type="similarity">
    <text evidence="1">Belongs to the virb1 family.</text>
</comment>
<dbReference type="EMBL" id="LS398110">
    <property type="protein sequence ID" value="SPP97567.1"/>
    <property type="molecule type" value="Genomic_DNA"/>
</dbReference>
<feature type="region of interest" description="Disordered" evidence="2">
    <location>
        <begin position="228"/>
        <end position="254"/>
    </location>
</feature>
<dbReference type="SUPFAM" id="SSF53955">
    <property type="entry name" value="Lysozyme-like"/>
    <property type="match status" value="1"/>
</dbReference>
<organism evidence="4 5">
    <name type="scientific">Bradyrhizobium vignae</name>
    <dbReference type="NCBI Taxonomy" id="1549949"/>
    <lineage>
        <taxon>Bacteria</taxon>
        <taxon>Pseudomonadati</taxon>
        <taxon>Pseudomonadota</taxon>
        <taxon>Alphaproteobacteria</taxon>
        <taxon>Hyphomicrobiales</taxon>
        <taxon>Nitrobacteraceae</taxon>
        <taxon>Bradyrhizobium</taxon>
    </lineage>
</organism>
<dbReference type="Proteomes" id="UP000246085">
    <property type="component" value="Chromosome BRAD3257"/>
</dbReference>
<dbReference type="Pfam" id="PF01464">
    <property type="entry name" value="SLT"/>
    <property type="match status" value="1"/>
</dbReference>
<evidence type="ECO:0000256" key="1">
    <source>
        <dbReference type="ARBA" id="ARBA00009387"/>
    </source>
</evidence>